<comment type="cofactor">
    <cofactor evidence="1">
        <name>Zn(2+)</name>
        <dbReference type="ChEBI" id="CHEBI:29105"/>
    </cofactor>
</comment>
<dbReference type="PANTHER" id="PTHR43660">
    <property type="entry name" value="DIPEPTIDYL CARBOXYPEPTIDASE"/>
    <property type="match status" value="1"/>
</dbReference>
<dbReference type="AlphaFoldDB" id="A0A383EFA6"/>
<dbReference type="InterPro" id="IPR001567">
    <property type="entry name" value="Pept_M3A_M3B_dom"/>
</dbReference>
<feature type="non-terminal residue" evidence="10">
    <location>
        <position position="231"/>
    </location>
</feature>
<evidence type="ECO:0000256" key="7">
    <source>
        <dbReference type="ARBA" id="ARBA00023049"/>
    </source>
</evidence>
<dbReference type="EMBL" id="UINC01225115">
    <property type="protein sequence ID" value="SVE55030.1"/>
    <property type="molecule type" value="Genomic_DNA"/>
</dbReference>
<evidence type="ECO:0000256" key="5">
    <source>
        <dbReference type="ARBA" id="ARBA00022801"/>
    </source>
</evidence>
<feature type="non-terminal residue" evidence="10">
    <location>
        <position position="1"/>
    </location>
</feature>
<keyword evidence="3" id="KW-0645">Protease</keyword>
<protein>
    <submittedName>
        <fullName evidence="10">Uncharacterized protein</fullName>
    </submittedName>
</protein>
<gene>
    <name evidence="10" type="ORF">METZ01_LOCUS507884</name>
</gene>
<accession>A0A383EFA6</accession>
<dbReference type="InterPro" id="IPR024077">
    <property type="entry name" value="Neurolysin/TOP_dom2"/>
</dbReference>
<dbReference type="InterPro" id="IPR045666">
    <property type="entry name" value="OpdA_N"/>
</dbReference>
<dbReference type="PANTHER" id="PTHR43660:SF1">
    <property type="entry name" value="DIPEPTIDYL CARBOXYPEPTIDASE"/>
    <property type="match status" value="1"/>
</dbReference>
<evidence type="ECO:0000313" key="10">
    <source>
        <dbReference type="EMBL" id="SVE55030.1"/>
    </source>
</evidence>
<comment type="similarity">
    <text evidence="2">Belongs to the peptidase M3 family.</text>
</comment>
<organism evidence="10">
    <name type="scientific">marine metagenome</name>
    <dbReference type="NCBI Taxonomy" id="408172"/>
    <lineage>
        <taxon>unclassified sequences</taxon>
        <taxon>metagenomes</taxon>
        <taxon>ecological metagenomes</taxon>
    </lineage>
</organism>
<keyword evidence="4" id="KW-0479">Metal-binding</keyword>
<dbReference type="Gene3D" id="1.10.1370.40">
    <property type="match status" value="1"/>
</dbReference>
<evidence type="ECO:0000259" key="8">
    <source>
        <dbReference type="Pfam" id="PF01432"/>
    </source>
</evidence>
<sequence>PGEVDFKNVPLRFCKAQEDLSEAWNVVSHLDQVRNSDALREAYNEMLPKVTAFGTKALLDKKLWNQVKAFAGTEEAQALEGQEKRLLDELVADFVEAGADLPEDKRSRLEELSSELAQATQKFSENVLDSTNAWQKVIEDESLLAGLPESAKIAASETAKVKELEGWVFTLHAPSIMPIMKYLDDDSIRQEFWEASCKVGWEGEWDNTDLIRKILELRQEKAKILGKRDYA</sequence>
<evidence type="ECO:0000256" key="4">
    <source>
        <dbReference type="ARBA" id="ARBA00022723"/>
    </source>
</evidence>
<feature type="domain" description="Peptidase M3A/M3B catalytic" evidence="8">
    <location>
        <begin position="179"/>
        <end position="231"/>
    </location>
</feature>
<dbReference type="GO" id="GO:0046872">
    <property type="term" value="F:metal ion binding"/>
    <property type="evidence" value="ECO:0007669"/>
    <property type="project" value="UniProtKB-KW"/>
</dbReference>
<reference evidence="10" key="1">
    <citation type="submission" date="2018-05" db="EMBL/GenBank/DDBJ databases">
        <authorList>
            <person name="Lanie J.A."/>
            <person name="Ng W.-L."/>
            <person name="Kazmierczak K.M."/>
            <person name="Andrzejewski T.M."/>
            <person name="Davidsen T.M."/>
            <person name="Wayne K.J."/>
            <person name="Tettelin H."/>
            <person name="Glass J.I."/>
            <person name="Rusch D."/>
            <person name="Podicherti R."/>
            <person name="Tsui H.-C.T."/>
            <person name="Winkler M.E."/>
        </authorList>
    </citation>
    <scope>NUCLEOTIDE SEQUENCE</scope>
</reference>
<dbReference type="GO" id="GO:0004222">
    <property type="term" value="F:metalloendopeptidase activity"/>
    <property type="evidence" value="ECO:0007669"/>
    <property type="project" value="InterPro"/>
</dbReference>
<dbReference type="Pfam" id="PF01432">
    <property type="entry name" value="Peptidase_M3"/>
    <property type="match status" value="1"/>
</dbReference>
<feature type="domain" description="Oligopeptidase A N-terminal" evidence="9">
    <location>
        <begin position="15"/>
        <end position="106"/>
    </location>
</feature>
<dbReference type="GO" id="GO:0006508">
    <property type="term" value="P:proteolysis"/>
    <property type="evidence" value="ECO:0007669"/>
    <property type="project" value="UniProtKB-KW"/>
</dbReference>
<keyword evidence="6" id="KW-0862">Zinc</keyword>
<evidence type="ECO:0000256" key="2">
    <source>
        <dbReference type="ARBA" id="ARBA00006040"/>
    </source>
</evidence>
<name>A0A383EFA6_9ZZZZ</name>
<keyword evidence="7" id="KW-0482">Metalloprotease</keyword>
<evidence type="ECO:0000256" key="1">
    <source>
        <dbReference type="ARBA" id="ARBA00001947"/>
    </source>
</evidence>
<dbReference type="Pfam" id="PF19310">
    <property type="entry name" value="TOP_N"/>
    <property type="match status" value="1"/>
</dbReference>
<keyword evidence="5" id="KW-0378">Hydrolase</keyword>
<evidence type="ECO:0000259" key="9">
    <source>
        <dbReference type="Pfam" id="PF19310"/>
    </source>
</evidence>
<evidence type="ECO:0000256" key="6">
    <source>
        <dbReference type="ARBA" id="ARBA00022833"/>
    </source>
</evidence>
<dbReference type="InterPro" id="IPR045090">
    <property type="entry name" value="Pept_M3A_M3B"/>
</dbReference>
<dbReference type="Gene3D" id="1.10.1370.10">
    <property type="entry name" value="Neurolysin, domain 3"/>
    <property type="match status" value="1"/>
</dbReference>
<proteinExistence type="inferred from homology"/>
<evidence type="ECO:0000256" key="3">
    <source>
        <dbReference type="ARBA" id="ARBA00022670"/>
    </source>
</evidence>
<dbReference type="SUPFAM" id="SSF55486">
    <property type="entry name" value="Metalloproteases ('zincins'), catalytic domain"/>
    <property type="match status" value="1"/>
</dbReference>